<dbReference type="Proteomes" id="UP000054144">
    <property type="component" value="Unassembled WGS sequence"/>
</dbReference>
<evidence type="ECO:0000313" key="2">
    <source>
        <dbReference type="EMBL" id="KIY51173.1"/>
    </source>
</evidence>
<accession>A0A0D7AK54</accession>
<feature type="compositionally biased region" description="Low complexity" evidence="1">
    <location>
        <begin position="1"/>
        <end position="26"/>
    </location>
</feature>
<dbReference type="AlphaFoldDB" id="A0A0D7AK54"/>
<feature type="compositionally biased region" description="Basic and acidic residues" evidence="1">
    <location>
        <begin position="48"/>
        <end position="61"/>
    </location>
</feature>
<proteinExistence type="predicted"/>
<keyword evidence="3" id="KW-1185">Reference proteome</keyword>
<feature type="region of interest" description="Disordered" evidence="1">
    <location>
        <begin position="1"/>
        <end position="71"/>
    </location>
</feature>
<evidence type="ECO:0000313" key="3">
    <source>
        <dbReference type="Proteomes" id="UP000054144"/>
    </source>
</evidence>
<reference evidence="2 3" key="1">
    <citation type="journal article" date="2015" name="Fungal Genet. Biol.">
        <title>Evolution of novel wood decay mechanisms in Agaricales revealed by the genome sequences of Fistulina hepatica and Cylindrobasidium torrendii.</title>
        <authorList>
            <person name="Floudas D."/>
            <person name="Held B.W."/>
            <person name="Riley R."/>
            <person name="Nagy L.G."/>
            <person name="Koehler G."/>
            <person name="Ransdell A.S."/>
            <person name="Younus H."/>
            <person name="Chow J."/>
            <person name="Chiniquy J."/>
            <person name="Lipzen A."/>
            <person name="Tritt A."/>
            <person name="Sun H."/>
            <person name="Haridas S."/>
            <person name="LaButti K."/>
            <person name="Ohm R.A."/>
            <person name="Kues U."/>
            <person name="Blanchette R.A."/>
            <person name="Grigoriev I.V."/>
            <person name="Minto R.E."/>
            <person name="Hibbett D.S."/>
        </authorList>
    </citation>
    <scope>NUCLEOTIDE SEQUENCE [LARGE SCALE GENOMIC DNA]</scope>
    <source>
        <strain evidence="2 3">ATCC 64428</strain>
    </source>
</reference>
<gene>
    <name evidence="2" type="ORF">FISHEDRAFT_71031</name>
</gene>
<sequence length="71" mass="7138">MSGERASSVRSAAPPPDRAAGGPARRPAGEGGGGGRVRAPTPTPPREAVGKSRDLPRRADPRACALPAEVT</sequence>
<evidence type="ECO:0000256" key="1">
    <source>
        <dbReference type="SAM" id="MobiDB-lite"/>
    </source>
</evidence>
<protein>
    <submittedName>
        <fullName evidence="2">Uncharacterized protein</fullName>
    </submittedName>
</protein>
<dbReference type="EMBL" id="KN881667">
    <property type="protein sequence ID" value="KIY51173.1"/>
    <property type="molecule type" value="Genomic_DNA"/>
</dbReference>
<name>A0A0D7AK54_9AGAR</name>
<organism evidence="2 3">
    <name type="scientific">Fistulina hepatica ATCC 64428</name>
    <dbReference type="NCBI Taxonomy" id="1128425"/>
    <lineage>
        <taxon>Eukaryota</taxon>
        <taxon>Fungi</taxon>
        <taxon>Dikarya</taxon>
        <taxon>Basidiomycota</taxon>
        <taxon>Agaricomycotina</taxon>
        <taxon>Agaricomycetes</taxon>
        <taxon>Agaricomycetidae</taxon>
        <taxon>Agaricales</taxon>
        <taxon>Fistulinaceae</taxon>
        <taxon>Fistulina</taxon>
    </lineage>
</organism>